<feature type="transmembrane region" description="Helical" evidence="7">
    <location>
        <begin position="229"/>
        <end position="255"/>
    </location>
</feature>
<dbReference type="Gene3D" id="1.20.1250.20">
    <property type="entry name" value="MFS general substrate transporter like domains"/>
    <property type="match status" value="2"/>
</dbReference>
<dbReference type="InterPro" id="IPR011701">
    <property type="entry name" value="MFS"/>
</dbReference>
<accession>A0ABW5W047</accession>
<keyword evidence="2" id="KW-0813">Transport</keyword>
<feature type="transmembrane region" description="Helical" evidence="7">
    <location>
        <begin position="321"/>
        <end position="339"/>
    </location>
</feature>
<keyword evidence="5 7" id="KW-1133">Transmembrane helix</keyword>
<evidence type="ECO:0000256" key="3">
    <source>
        <dbReference type="ARBA" id="ARBA00022475"/>
    </source>
</evidence>
<comment type="caution">
    <text evidence="9">The sequence shown here is derived from an EMBL/GenBank/DDBJ whole genome shotgun (WGS) entry which is preliminary data.</text>
</comment>
<keyword evidence="3" id="KW-1003">Cell membrane</keyword>
<proteinExistence type="predicted"/>
<evidence type="ECO:0000259" key="8">
    <source>
        <dbReference type="PROSITE" id="PS50850"/>
    </source>
</evidence>
<evidence type="ECO:0000313" key="9">
    <source>
        <dbReference type="EMBL" id="MFD2796537.1"/>
    </source>
</evidence>
<keyword evidence="6 7" id="KW-0472">Membrane</keyword>
<feature type="transmembrane region" description="Helical" evidence="7">
    <location>
        <begin position="261"/>
        <end position="281"/>
    </location>
</feature>
<name>A0ABW5W047_9MICO</name>
<dbReference type="Pfam" id="PF07690">
    <property type="entry name" value="MFS_1"/>
    <property type="match status" value="1"/>
</dbReference>
<evidence type="ECO:0000256" key="2">
    <source>
        <dbReference type="ARBA" id="ARBA00022448"/>
    </source>
</evidence>
<feature type="transmembrane region" description="Helical" evidence="7">
    <location>
        <begin position="87"/>
        <end position="104"/>
    </location>
</feature>
<feature type="transmembrane region" description="Helical" evidence="7">
    <location>
        <begin position="179"/>
        <end position="200"/>
    </location>
</feature>
<evidence type="ECO:0000256" key="5">
    <source>
        <dbReference type="ARBA" id="ARBA00022989"/>
    </source>
</evidence>
<dbReference type="PANTHER" id="PTHR23517:SF2">
    <property type="entry name" value="MULTIDRUG RESISTANCE PROTEIN MDTH"/>
    <property type="match status" value="1"/>
</dbReference>
<dbReference type="InterPro" id="IPR020846">
    <property type="entry name" value="MFS_dom"/>
</dbReference>
<gene>
    <name evidence="9" type="ORF">ACFS27_23450</name>
</gene>
<feature type="transmembrane region" description="Helical" evidence="7">
    <location>
        <begin position="21"/>
        <end position="46"/>
    </location>
</feature>
<feature type="transmembrane region" description="Helical" evidence="7">
    <location>
        <begin position="110"/>
        <end position="133"/>
    </location>
</feature>
<keyword evidence="4 7" id="KW-0812">Transmembrane</keyword>
<sequence>MTRPTRQETRTMFDLPGLRRHVPLAVALGVDSIGTGISGPLLLLFLTRVADLPLAQAGLTLSATFAVALVVPAIVGQVVTRTGGRNVLLAAQVLQAAGLAGLLVARDLPAVAACTLVAAIGQRAFWSSVFAVIADASDSGPADDKDRWFALTNMVQNTGYALGALTAGALLLIPGDLPYLLAVGTNAACFAVSALLLLGYRPNRQEHTETPAATPAAPIRAHRIPSWPYLGLIGVGALFAFCSTILGSGLGVYVVDGLAGPAAVVGPLLAINTVLSAFGQAPAVRLTRRYSRVRVMVVAGLIWCVWGLYTAALGIAAPATLIVPGLVLSVLVYSVAELLHGPRSIAYAADAAPAGQRSTYLSWFQYSFAIANIAAPGVFAATFTVDPELPWVVTAVVALVACVGLVLVAKALPPQARRP</sequence>
<evidence type="ECO:0000256" key="4">
    <source>
        <dbReference type="ARBA" id="ARBA00022692"/>
    </source>
</evidence>
<organism evidence="9 10">
    <name type="scientific">Promicromonospora vindobonensis</name>
    <dbReference type="NCBI Taxonomy" id="195748"/>
    <lineage>
        <taxon>Bacteria</taxon>
        <taxon>Bacillati</taxon>
        <taxon>Actinomycetota</taxon>
        <taxon>Actinomycetes</taxon>
        <taxon>Micrococcales</taxon>
        <taxon>Promicromonosporaceae</taxon>
        <taxon>Promicromonospora</taxon>
    </lineage>
</organism>
<feature type="transmembrane region" description="Helical" evidence="7">
    <location>
        <begin position="360"/>
        <end position="383"/>
    </location>
</feature>
<dbReference type="InterPro" id="IPR036259">
    <property type="entry name" value="MFS_trans_sf"/>
</dbReference>
<keyword evidence="10" id="KW-1185">Reference proteome</keyword>
<dbReference type="Proteomes" id="UP001597479">
    <property type="component" value="Unassembled WGS sequence"/>
</dbReference>
<evidence type="ECO:0000256" key="1">
    <source>
        <dbReference type="ARBA" id="ARBA00004651"/>
    </source>
</evidence>
<dbReference type="PANTHER" id="PTHR23517">
    <property type="entry name" value="RESISTANCE PROTEIN MDTM, PUTATIVE-RELATED-RELATED"/>
    <property type="match status" value="1"/>
</dbReference>
<protein>
    <submittedName>
        <fullName evidence="9">MFS transporter</fullName>
    </submittedName>
</protein>
<dbReference type="InterPro" id="IPR050171">
    <property type="entry name" value="MFS_Transporters"/>
</dbReference>
<reference evidence="10" key="1">
    <citation type="journal article" date="2019" name="Int. J. Syst. Evol. Microbiol.">
        <title>The Global Catalogue of Microorganisms (GCM) 10K type strain sequencing project: providing services to taxonomists for standard genome sequencing and annotation.</title>
        <authorList>
            <consortium name="The Broad Institute Genomics Platform"/>
            <consortium name="The Broad Institute Genome Sequencing Center for Infectious Disease"/>
            <person name="Wu L."/>
            <person name="Ma J."/>
        </authorList>
    </citation>
    <scope>NUCLEOTIDE SEQUENCE [LARGE SCALE GENOMIC DNA]</scope>
    <source>
        <strain evidence="10">CCM 7044</strain>
    </source>
</reference>
<dbReference type="EMBL" id="JBHUOG010000002">
    <property type="protein sequence ID" value="MFD2796537.1"/>
    <property type="molecule type" value="Genomic_DNA"/>
</dbReference>
<feature type="domain" description="Major facilitator superfamily (MFS) profile" evidence="8">
    <location>
        <begin position="228"/>
        <end position="419"/>
    </location>
</feature>
<feature type="transmembrane region" description="Helical" evidence="7">
    <location>
        <begin position="52"/>
        <end position="75"/>
    </location>
</feature>
<evidence type="ECO:0000256" key="7">
    <source>
        <dbReference type="SAM" id="Phobius"/>
    </source>
</evidence>
<comment type="subcellular location">
    <subcellularLocation>
        <location evidence="1">Cell membrane</location>
        <topology evidence="1">Multi-pass membrane protein</topology>
    </subcellularLocation>
</comment>
<dbReference type="PROSITE" id="PS50850">
    <property type="entry name" value="MFS"/>
    <property type="match status" value="1"/>
</dbReference>
<feature type="transmembrane region" description="Helical" evidence="7">
    <location>
        <begin position="154"/>
        <end position="173"/>
    </location>
</feature>
<dbReference type="RefSeq" id="WP_377188298.1">
    <property type="nucleotide sequence ID" value="NZ_JBHUOG010000002.1"/>
</dbReference>
<evidence type="ECO:0000313" key="10">
    <source>
        <dbReference type="Proteomes" id="UP001597479"/>
    </source>
</evidence>
<feature type="transmembrane region" description="Helical" evidence="7">
    <location>
        <begin position="389"/>
        <end position="409"/>
    </location>
</feature>
<dbReference type="SUPFAM" id="SSF103473">
    <property type="entry name" value="MFS general substrate transporter"/>
    <property type="match status" value="1"/>
</dbReference>
<evidence type="ECO:0000256" key="6">
    <source>
        <dbReference type="ARBA" id="ARBA00023136"/>
    </source>
</evidence>
<feature type="transmembrane region" description="Helical" evidence="7">
    <location>
        <begin position="293"/>
        <end position="315"/>
    </location>
</feature>